<dbReference type="Proteomes" id="UP001310248">
    <property type="component" value="Unassembled WGS sequence"/>
</dbReference>
<dbReference type="InterPro" id="IPR045376">
    <property type="entry name" value="Maf_N"/>
</dbReference>
<comment type="caution">
    <text evidence="3">The sequence shown here is derived from an EMBL/GenBank/DDBJ whole genome shotgun (WGS) entry which is preliminary data.</text>
</comment>
<reference evidence="3 4" key="2">
    <citation type="submission" date="2023-12" db="EMBL/GenBank/DDBJ databases">
        <authorList>
            <consortium name="Cladostephus spongiosus"/>
            <person name="Lorente B."/>
            <person name="Cabral C."/>
            <person name="Frias J."/>
            <person name="Faria J."/>
            <person name="Toubarro D."/>
        </authorList>
    </citation>
    <scope>NUCLEOTIDE SEQUENCE [LARGE SCALE GENOMIC DNA]</scope>
    <source>
        <strain evidence="3 4">ZMCS4</strain>
    </source>
</reference>
<feature type="domain" description="6-hydroxymethylpterin diphosphokinase MptE-like" evidence="1">
    <location>
        <begin position="550"/>
        <end position="718"/>
    </location>
</feature>
<dbReference type="InterPro" id="IPR002826">
    <property type="entry name" value="MptE-like"/>
</dbReference>
<dbReference type="PANTHER" id="PTHR41786">
    <property type="entry name" value="MOTILITY ACCESSORY FACTOR MAF"/>
    <property type="match status" value="1"/>
</dbReference>
<dbReference type="Pfam" id="PF01973">
    <property type="entry name" value="MptE-like"/>
    <property type="match status" value="1"/>
</dbReference>
<proteinExistence type="predicted"/>
<sequence>MLNNFNFQVHSNEQKQSELETAMGPFIQRRFKQNVKAIHELFPEHFKNIVQHELSTLTPVITRTKHLNISNNVKAKTLYDINPDKQVTKQVDAFLKHALLVEDGRVKGEQISVTESELGSLQELYPTLEQKLVPVDDRSDNLVILGCGLGIHLEKLLSIKNWNSVLIVEPNIELLHNSLYGANWSAILRRTKQQNCKLELVISDTADCGLKGLENWQAERQLPHFYLFRHYQLNAFNMFEMGLRHEGKSLSELVETCKQPLDDDRIYECELPLSCYFLENANQASILSEARANYHTRYQHNSEAFENSFPDIAAAFSQYKAKEWLLFLMPNGEANLLNKKTGSVFFQHSPQEEAKEYFEHYKKHPRMDMLDARYTLRKPSPFIHYEYSDKLRALVQELPEEDLNLPQKIPSFIMYGVGLGQQIESLFTEHEVDSFILYEPEWDYFFASIFVTDWAKVIEKSEQSNGKLYLNIGDDGSNMYDDIYSRLHAHGINMLSYTFFFISYFNRNLDENIRNTREQLKILLNISEYFDHSFFNLTHTNEALRRNCHLMLNKKPQSIADKIADTPVFLVGNGPSLDQSVEVIKANQGKAIIVSCGTALKALYEVGIKPDFHAEVEQTNATTLWISQVPDKAWLKSISLLTVCGVHPNVMEMFKDSFMGMKLGESSSLAYAQIDPRVGELQGILYSYPTVSNCALSSVIKLGFKQIYMFGVDLGFSDPSYHHSQHSAYYKEGGEELYDYTQHGTGFRVPGNFEDYVFTKHEFKFSAEVMVKTIAEANGLECYNTSNGAFIEGTSPLPLDFVLLGNQDLDKADFLQDLANKAYTQAFSPAADSLDAHFSKERFDIHFELLSELWEKPCESQDDVLELLHSHNDLVKSSRSDPHSLFYLLMRGSSSFCMTYLTRLAFSTSDEQLSIERFQDGAELWKEYLQQARDFYWQHWGEFDQTEQVLADISFEEAAPADS</sequence>
<protein>
    <submittedName>
        <fullName evidence="3">DUF115 domain-containing protein</fullName>
    </submittedName>
</protein>
<evidence type="ECO:0000313" key="3">
    <source>
        <dbReference type="EMBL" id="MEE1672891.1"/>
    </source>
</evidence>
<dbReference type="Pfam" id="PF20157">
    <property type="entry name" value="Maf_flag10_N"/>
    <property type="match status" value="2"/>
</dbReference>
<evidence type="ECO:0000259" key="1">
    <source>
        <dbReference type="Pfam" id="PF01973"/>
    </source>
</evidence>
<dbReference type="RefSeq" id="WP_329774294.1">
    <property type="nucleotide sequence ID" value="NZ_JAYDYW010000004.1"/>
</dbReference>
<name>A0ABU7G0F1_9ALTE</name>
<gene>
    <name evidence="3" type="ORF">SNR37_002302</name>
</gene>
<organism evidence="3 4">
    <name type="scientific">Agarivorans aestuarii</name>
    <dbReference type="NCBI Taxonomy" id="1563703"/>
    <lineage>
        <taxon>Bacteria</taxon>
        <taxon>Pseudomonadati</taxon>
        <taxon>Pseudomonadota</taxon>
        <taxon>Gammaproteobacteria</taxon>
        <taxon>Alteromonadales</taxon>
        <taxon>Alteromonadaceae</taxon>
        <taxon>Agarivorans</taxon>
    </lineage>
</organism>
<reference evidence="4" key="1">
    <citation type="submission" date="2023-07" db="EMBL/GenBank/DDBJ databases">
        <title>Draft genome sequence of Agarivorans aestuarii strain ZMCS4, a CAZymes producing bacteria isolated from the marine brown algae Clodostephus spongiosus.</title>
        <authorList>
            <person name="Lorente B."/>
            <person name="Cabral C."/>
            <person name="Frias J."/>
            <person name="Faria J."/>
            <person name="Toubarro D."/>
        </authorList>
    </citation>
    <scope>NUCLEOTIDE SEQUENCE [LARGE SCALE GENOMIC DNA]</scope>
    <source>
        <strain evidence="4">ZMCS4</strain>
    </source>
</reference>
<feature type="domain" description="Glycosyltransferase Maf N-terminal" evidence="2">
    <location>
        <begin position="297"/>
        <end position="523"/>
    </location>
</feature>
<keyword evidence="4" id="KW-1185">Reference proteome</keyword>
<feature type="domain" description="Glycosyltransferase Maf N-terminal" evidence="2">
    <location>
        <begin position="30"/>
        <end position="245"/>
    </location>
</feature>
<dbReference type="PANTHER" id="PTHR41786:SF1">
    <property type="entry name" value="6-HYDROXYMETHYLPTERIN DIPHOSPHOKINASE MPTE-LIKE DOMAIN-CONTAINING PROTEIN"/>
    <property type="match status" value="1"/>
</dbReference>
<accession>A0ABU7G0F1</accession>
<evidence type="ECO:0000259" key="2">
    <source>
        <dbReference type="Pfam" id="PF20157"/>
    </source>
</evidence>
<dbReference type="Gene3D" id="3.90.1480.10">
    <property type="entry name" value="Alpha-2,3-sialyltransferase"/>
    <property type="match status" value="1"/>
</dbReference>
<evidence type="ECO:0000313" key="4">
    <source>
        <dbReference type="Proteomes" id="UP001310248"/>
    </source>
</evidence>
<dbReference type="EMBL" id="JAYDYW010000004">
    <property type="protein sequence ID" value="MEE1672891.1"/>
    <property type="molecule type" value="Genomic_DNA"/>
</dbReference>